<dbReference type="InterPro" id="IPR045214">
    <property type="entry name" value="Surf1/Surf4"/>
</dbReference>
<evidence type="ECO:0000256" key="3">
    <source>
        <dbReference type="ARBA" id="ARBA00022692"/>
    </source>
</evidence>
<dbReference type="STRING" id="44575.SAMN05216419_100267"/>
<protein>
    <recommendedName>
        <fullName evidence="6">SURF1-like protein</fullName>
    </recommendedName>
</protein>
<keyword evidence="4 6" id="KW-1133">Transmembrane helix</keyword>
<evidence type="ECO:0000256" key="6">
    <source>
        <dbReference type="RuleBase" id="RU363076"/>
    </source>
</evidence>
<feature type="transmembrane region" description="Helical" evidence="6">
    <location>
        <begin position="12"/>
        <end position="33"/>
    </location>
</feature>
<name>A0A1N6GTQ0_9PROT</name>
<dbReference type="CDD" id="cd06662">
    <property type="entry name" value="SURF1"/>
    <property type="match status" value="1"/>
</dbReference>
<organism evidence="7 8">
    <name type="scientific">Nitrosomonas cryotolerans ATCC 49181</name>
    <dbReference type="NCBI Taxonomy" id="1131553"/>
    <lineage>
        <taxon>Bacteria</taxon>
        <taxon>Pseudomonadati</taxon>
        <taxon>Pseudomonadota</taxon>
        <taxon>Betaproteobacteria</taxon>
        <taxon>Nitrosomonadales</taxon>
        <taxon>Nitrosomonadaceae</taxon>
        <taxon>Nitrosomonas</taxon>
    </lineage>
</organism>
<dbReference type="InterPro" id="IPR002994">
    <property type="entry name" value="Surf1/Shy1"/>
</dbReference>
<dbReference type="Proteomes" id="UP000185062">
    <property type="component" value="Unassembled WGS sequence"/>
</dbReference>
<keyword evidence="5 6" id="KW-0472">Membrane</keyword>
<reference evidence="7 8" key="1">
    <citation type="submission" date="2016-12" db="EMBL/GenBank/DDBJ databases">
        <authorList>
            <person name="Song W.-J."/>
            <person name="Kurnit D.M."/>
        </authorList>
    </citation>
    <scope>NUCLEOTIDE SEQUENCE [LARGE SCALE GENOMIC DNA]</scope>
    <source>
        <strain evidence="7 8">ATCC 49181</strain>
    </source>
</reference>
<comment type="subcellular location">
    <subcellularLocation>
        <location evidence="6">Cell membrane</location>
        <topology evidence="6">Multi-pass membrane protein</topology>
    </subcellularLocation>
    <subcellularLocation>
        <location evidence="1">Membrane</location>
    </subcellularLocation>
</comment>
<feature type="transmembrane region" description="Helical" evidence="6">
    <location>
        <begin position="210"/>
        <end position="230"/>
    </location>
</feature>
<keyword evidence="8" id="KW-1185">Reference proteome</keyword>
<dbReference type="AlphaFoldDB" id="A0A1N6GTQ0"/>
<evidence type="ECO:0000256" key="2">
    <source>
        <dbReference type="ARBA" id="ARBA00007165"/>
    </source>
</evidence>
<evidence type="ECO:0000256" key="1">
    <source>
        <dbReference type="ARBA" id="ARBA00004370"/>
    </source>
</evidence>
<dbReference type="EMBL" id="FSRO01000001">
    <property type="protein sequence ID" value="SIO10852.1"/>
    <property type="molecule type" value="Genomic_DNA"/>
</dbReference>
<comment type="similarity">
    <text evidence="2 6">Belongs to the SURF1 family.</text>
</comment>
<dbReference type="RefSeq" id="WP_028460643.1">
    <property type="nucleotide sequence ID" value="NZ_FSRO01000001.1"/>
</dbReference>
<evidence type="ECO:0000256" key="5">
    <source>
        <dbReference type="ARBA" id="ARBA00023136"/>
    </source>
</evidence>
<dbReference type="GO" id="GO:0005886">
    <property type="term" value="C:plasma membrane"/>
    <property type="evidence" value="ECO:0007669"/>
    <property type="project" value="UniProtKB-SubCell"/>
</dbReference>
<proteinExistence type="inferred from homology"/>
<dbReference type="eggNOG" id="COG3346">
    <property type="taxonomic scope" value="Bacteria"/>
</dbReference>
<evidence type="ECO:0000256" key="4">
    <source>
        <dbReference type="ARBA" id="ARBA00022989"/>
    </source>
</evidence>
<keyword evidence="3 6" id="KW-0812">Transmembrane</keyword>
<evidence type="ECO:0000313" key="7">
    <source>
        <dbReference type="EMBL" id="SIO10852.1"/>
    </source>
</evidence>
<dbReference type="PANTHER" id="PTHR23427:SF2">
    <property type="entry name" value="SURFEIT LOCUS PROTEIN 1"/>
    <property type="match status" value="1"/>
</dbReference>
<gene>
    <name evidence="7" type="ORF">SAMN02743940_0858</name>
</gene>
<accession>A0A1N6GTQ0</accession>
<dbReference type="Pfam" id="PF02104">
    <property type="entry name" value="SURF1"/>
    <property type="match status" value="1"/>
</dbReference>
<dbReference type="PROSITE" id="PS50895">
    <property type="entry name" value="SURF1"/>
    <property type="match status" value="1"/>
</dbReference>
<dbReference type="PANTHER" id="PTHR23427">
    <property type="entry name" value="SURFEIT LOCUS PROTEIN"/>
    <property type="match status" value="1"/>
</dbReference>
<keyword evidence="6" id="KW-1003">Cell membrane</keyword>
<evidence type="ECO:0000313" key="8">
    <source>
        <dbReference type="Proteomes" id="UP000185062"/>
    </source>
</evidence>
<sequence length="242" mass="27672">MTILGYSIKPKLWSVIVTMIFFVLFIQLGNWQLSRADEKKMRQEQLDQLSKEPIVTLPDSLVKLKDFQYRMVEVRGEYVPKHTILLDNKTFKGIAGYHVLTPIRLVDSSTHVLINRGWIATGPDRTRLPELPVMEGEVTVTGIVVSPIQRMLQLSEPVGRNVVWGNFDLKRYEEITGLVLQPVLVLQKNESEDGLVRQWERPGSGSDRNLGYAIQWFSLAGTIIVIFLVLNVKRSRSENKQT</sequence>